<reference evidence="9" key="1">
    <citation type="submission" date="2012-12" db="EMBL/GenBank/DDBJ databases">
        <authorList>
            <person name="Hellsten U."/>
            <person name="Grimwood J."/>
            <person name="Chapman J.A."/>
            <person name="Shapiro H."/>
            <person name="Aerts A."/>
            <person name="Otillar R.P."/>
            <person name="Terry A.Y."/>
            <person name="Boore J.L."/>
            <person name="Simakov O."/>
            <person name="Marletaz F."/>
            <person name="Cho S.-J."/>
            <person name="Edsinger-Gonzales E."/>
            <person name="Havlak P."/>
            <person name="Kuo D.-H."/>
            <person name="Larsson T."/>
            <person name="Lv J."/>
            <person name="Arendt D."/>
            <person name="Savage R."/>
            <person name="Osoegawa K."/>
            <person name="de Jong P."/>
            <person name="Lindberg D.R."/>
            <person name="Seaver E.C."/>
            <person name="Weisblat D.A."/>
            <person name="Putnam N.H."/>
            <person name="Grigoriev I.V."/>
            <person name="Rokhsar D.S."/>
        </authorList>
    </citation>
    <scope>NUCLEOTIDE SEQUENCE</scope>
</reference>
<feature type="transmembrane region" description="Helical" evidence="6">
    <location>
        <begin position="307"/>
        <end position="332"/>
    </location>
</feature>
<dbReference type="KEGG" id="hro:HELRODRAFT_177263"/>
<name>T1FBF3_HELRO</name>
<dbReference type="InParanoid" id="T1FBF3"/>
<dbReference type="InterPro" id="IPR018499">
    <property type="entry name" value="Tetraspanin/Peripherin"/>
</dbReference>
<feature type="transmembrane region" description="Helical" evidence="6">
    <location>
        <begin position="89"/>
        <end position="112"/>
    </location>
</feature>
<protein>
    <submittedName>
        <fullName evidence="7 8">Uncharacterized protein</fullName>
    </submittedName>
</protein>
<proteinExistence type="predicted"/>
<evidence type="ECO:0000313" key="8">
    <source>
        <dbReference type="EnsemblMetazoa" id="HelroP177263"/>
    </source>
</evidence>
<dbReference type="EMBL" id="AMQM01005985">
    <property type="status" value="NOT_ANNOTATED_CDS"/>
    <property type="molecule type" value="Genomic_DNA"/>
</dbReference>
<accession>T1FBF3</accession>
<keyword evidence="3 6" id="KW-1133">Transmembrane helix</keyword>
<dbReference type="Gene3D" id="1.10.1450.10">
    <property type="entry name" value="Tetraspanin"/>
    <property type="match status" value="1"/>
</dbReference>
<evidence type="ECO:0000256" key="1">
    <source>
        <dbReference type="ARBA" id="ARBA00004141"/>
    </source>
</evidence>
<dbReference type="EnsemblMetazoa" id="HelroT177263">
    <property type="protein sequence ID" value="HelroP177263"/>
    <property type="gene ID" value="HelroG177263"/>
</dbReference>
<feature type="transmembrane region" description="Helical" evidence="6">
    <location>
        <begin position="226"/>
        <end position="251"/>
    </location>
</feature>
<dbReference type="EMBL" id="KB097222">
    <property type="protein sequence ID" value="ESN98035.1"/>
    <property type="molecule type" value="Genomic_DNA"/>
</dbReference>
<evidence type="ECO:0000313" key="9">
    <source>
        <dbReference type="Proteomes" id="UP000015101"/>
    </source>
</evidence>
<dbReference type="HOGENOM" id="CLU_554648_0_0_1"/>
<keyword evidence="2 6" id="KW-0812">Transmembrane</keyword>
<feature type="transmembrane region" description="Helical" evidence="6">
    <location>
        <begin position="20"/>
        <end position="39"/>
    </location>
</feature>
<feature type="compositionally biased region" description="Basic and acidic residues" evidence="5">
    <location>
        <begin position="349"/>
        <end position="373"/>
    </location>
</feature>
<dbReference type="EMBL" id="AMQM01005986">
    <property type="status" value="NOT_ANNOTATED_CDS"/>
    <property type="molecule type" value="Genomic_DNA"/>
</dbReference>
<gene>
    <name evidence="8" type="primary">20206152</name>
    <name evidence="7" type="ORF">HELRODRAFT_177263</name>
</gene>
<comment type="subcellular location">
    <subcellularLocation>
        <location evidence="1">Membrane</location>
        <topology evidence="1">Multi-pass membrane protein</topology>
    </subcellularLocation>
</comment>
<feature type="compositionally biased region" description="Low complexity" evidence="5">
    <location>
        <begin position="423"/>
        <end position="434"/>
    </location>
</feature>
<evidence type="ECO:0000256" key="5">
    <source>
        <dbReference type="SAM" id="MobiDB-lite"/>
    </source>
</evidence>
<feature type="region of interest" description="Disordered" evidence="5">
    <location>
        <begin position="349"/>
        <end position="442"/>
    </location>
</feature>
<sequence>MSCMCLKLKMDEEWRLRMLLIVRITDVILMADCLVLVISGQILSTTYYSSLLLFPDLNPSFLCSLMFWGDFWISWMNTQLGNRNVGQHLLNLFLLIKLFMCAVVVWSLMLAVEQTKAIDGGLQIGFIKSMKNYPTKPEAKENMDTLQLYFGCCGNTGYQDWFGIDWISPAYKPTGGKPTKILLKNDIKIIRMRKDSNKNSVISVNIEVVVMGYLLKIMLGESERQIMLTIAVATNITIIVCLFRIGLGATYARVSYLPTLRLVDGSNADAITRFVIAMCFVAAVVHIFELGVIRLHLDVPCRKTGDVIKAFMLCDLVICVIVGIVLVTVLFVKRQLKVIKSDGYDDDVKKLKSASKPDDKKSENAAADVRELSKNPSKVSQNRRTLTEKKQKPNPEAKSENADLKALSSPKMKPPLKAPPPSKASSLTTSPSTTEHTPPVPYYPYPYPSYYPVYMVPVPYHSYPPQSHLSQPSQPQFSPASSTSATEATTTF</sequence>
<evidence type="ECO:0000256" key="6">
    <source>
        <dbReference type="SAM" id="Phobius"/>
    </source>
</evidence>
<dbReference type="InterPro" id="IPR008952">
    <property type="entry name" value="Tetraspanin_EC2_sf"/>
</dbReference>
<reference evidence="7 9" key="2">
    <citation type="journal article" date="2013" name="Nature">
        <title>Insights into bilaterian evolution from three spiralian genomes.</title>
        <authorList>
            <person name="Simakov O."/>
            <person name="Marletaz F."/>
            <person name="Cho S.J."/>
            <person name="Edsinger-Gonzales E."/>
            <person name="Havlak P."/>
            <person name="Hellsten U."/>
            <person name="Kuo D.H."/>
            <person name="Larsson T."/>
            <person name="Lv J."/>
            <person name="Arendt D."/>
            <person name="Savage R."/>
            <person name="Osoegawa K."/>
            <person name="de Jong P."/>
            <person name="Grimwood J."/>
            <person name="Chapman J.A."/>
            <person name="Shapiro H."/>
            <person name="Aerts A."/>
            <person name="Otillar R.P."/>
            <person name="Terry A.Y."/>
            <person name="Boore J.L."/>
            <person name="Grigoriev I.V."/>
            <person name="Lindberg D.R."/>
            <person name="Seaver E.C."/>
            <person name="Weisblat D.A."/>
            <person name="Putnam N.H."/>
            <person name="Rokhsar D.S."/>
        </authorList>
    </citation>
    <scope>NUCLEOTIDE SEQUENCE</scope>
</reference>
<keyword evidence="4 6" id="KW-0472">Membrane</keyword>
<feature type="transmembrane region" description="Helical" evidence="6">
    <location>
        <begin position="59"/>
        <end position="77"/>
    </location>
</feature>
<evidence type="ECO:0000256" key="3">
    <source>
        <dbReference type="ARBA" id="ARBA00022989"/>
    </source>
</evidence>
<dbReference type="OrthoDB" id="9836210at2759"/>
<dbReference type="Proteomes" id="UP000015101">
    <property type="component" value="Unassembled WGS sequence"/>
</dbReference>
<dbReference type="CTD" id="20206152"/>
<keyword evidence="9" id="KW-1185">Reference proteome</keyword>
<dbReference type="GO" id="GO:0016020">
    <property type="term" value="C:membrane"/>
    <property type="evidence" value="ECO:0007669"/>
    <property type="project" value="UniProtKB-SubCell"/>
</dbReference>
<feature type="compositionally biased region" description="Basic and acidic residues" evidence="5">
    <location>
        <begin position="385"/>
        <end position="403"/>
    </location>
</feature>
<evidence type="ECO:0000313" key="7">
    <source>
        <dbReference type="EMBL" id="ESN98035.1"/>
    </source>
</evidence>
<dbReference type="GeneID" id="20206152"/>
<organism evidence="8 9">
    <name type="scientific">Helobdella robusta</name>
    <name type="common">Californian leech</name>
    <dbReference type="NCBI Taxonomy" id="6412"/>
    <lineage>
        <taxon>Eukaryota</taxon>
        <taxon>Metazoa</taxon>
        <taxon>Spiralia</taxon>
        <taxon>Lophotrochozoa</taxon>
        <taxon>Annelida</taxon>
        <taxon>Clitellata</taxon>
        <taxon>Hirudinea</taxon>
        <taxon>Rhynchobdellida</taxon>
        <taxon>Glossiphoniidae</taxon>
        <taxon>Helobdella</taxon>
    </lineage>
</organism>
<feature type="transmembrane region" description="Helical" evidence="6">
    <location>
        <begin position="271"/>
        <end position="295"/>
    </location>
</feature>
<evidence type="ECO:0000256" key="2">
    <source>
        <dbReference type="ARBA" id="ARBA00022692"/>
    </source>
</evidence>
<dbReference type="SUPFAM" id="SSF48652">
    <property type="entry name" value="Tetraspanin"/>
    <property type="match status" value="1"/>
</dbReference>
<dbReference type="Pfam" id="PF00335">
    <property type="entry name" value="Tetraspanin"/>
    <property type="match status" value="1"/>
</dbReference>
<feature type="region of interest" description="Disordered" evidence="5">
    <location>
        <begin position="462"/>
        <end position="492"/>
    </location>
</feature>
<reference evidence="8" key="3">
    <citation type="submission" date="2015-06" db="UniProtKB">
        <authorList>
            <consortium name="EnsemblMetazoa"/>
        </authorList>
    </citation>
    <scope>IDENTIFICATION</scope>
</reference>
<feature type="compositionally biased region" description="Polar residues" evidence="5">
    <location>
        <begin position="374"/>
        <end position="384"/>
    </location>
</feature>
<feature type="compositionally biased region" description="Pro residues" evidence="5">
    <location>
        <begin position="412"/>
        <end position="422"/>
    </location>
</feature>
<evidence type="ECO:0000256" key="4">
    <source>
        <dbReference type="ARBA" id="ARBA00023136"/>
    </source>
</evidence>
<dbReference type="AlphaFoldDB" id="T1FBF3"/>
<dbReference type="EMBL" id="AMQM01005984">
    <property type="status" value="NOT_ANNOTATED_CDS"/>
    <property type="molecule type" value="Genomic_DNA"/>
</dbReference>
<dbReference type="RefSeq" id="XP_009023735.1">
    <property type="nucleotide sequence ID" value="XM_009025487.1"/>
</dbReference>